<dbReference type="PROSITE" id="PS51686">
    <property type="entry name" value="SAM_MT_RSMB_NOP"/>
    <property type="match status" value="1"/>
</dbReference>
<dbReference type="Pfam" id="PF01189">
    <property type="entry name" value="Methyltr_RsmB-F"/>
    <property type="match status" value="1"/>
</dbReference>
<dbReference type="GO" id="GO:0008168">
    <property type="term" value="F:methyltransferase activity"/>
    <property type="evidence" value="ECO:0007669"/>
    <property type="project" value="UniProtKB-KW"/>
</dbReference>
<dbReference type="Gene3D" id="3.30.70.1170">
    <property type="entry name" value="Sun protein, domain 3"/>
    <property type="match status" value="1"/>
</dbReference>
<dbReference type="PANTHER" id="PTHR14663:SF2">
    <property type="entry name" value="METHYLTRANSFERASE NSUN7-RELATED"/>
    <property type="match status" value="1"/>
</dbReference>
<feature type="binding site" evidence="5">
    <location>
        <position position="377"/>
    </location>
    <ligand>
        <name>S-adenosyl-L-methionine</name>
        <dbReference type="ChEBI" id="CHEBI:59789"/>
    </ligand>
</feature>
<protein>
    <recommendedName>
        <fullName evidence="7">SAM-dependent MTase RsmB/NOP-type domain-containing protein</fullName>
    </recommendedName>
</protein>
<dbReference type="STRING" id="246404.A0A507F7M5"/>
<proteinExistence type="inferred from homology"/>
<dbReference type="Proteomes" id="UP000320333">
    <property type="component" value="Unassembled WGS sequence"/>
</dbReference>
<keyword evidence="2 5" id="KW-0808">Transferase</keyword>
<keyword evidence="1 5" id="KW-0489">Methyltransferase</keyword>
<dbReference type="GO" id="GO:0003723">
    <property type="term" value="F:RNA binding"/>
    <property type="evidence" value="ECO:0007669"/>
    <property type="project" value="UniProtKB-UniRule"/>
</dbReference>
<keyword evidence="3 5" id="KW-0949">S-adenosyl-L-methionine</keyword>
<dbReference type="InterPro" id="IPR029063">
    <property type="entry name" value="SAM-dependent_MTases_sf"/>
</dbReference>
<feature type="compositionally biased region" description="Polar residues" evidence="6">
    <location>
        <begin position="639"/>
        <end position="648"/>
    </location>
</feature>
<comment type="similarity">
    <text evidence="5">Belongs to the class I-like SAM-binding methyltransferase superfamily. RsmB/NOP family.</text>
</comment>
<keyword evidence="4 5" id="KW-0694">RNA-binding</keyword>
<feature type="domain" description="SAM-dependent MTase RsmB/NOP-type" evidence="7">
    <location>
        <begin position="239"/>
        <end position="547"/>
    </location>
</feature>
<evidence type="ECO:0000256" key="1">
    <source>
        <dbReference type="ARBA" id="ARBA00022603"/>
    </source>
</evidence>
<evidence type="ECO:0000256" key="6">
    <source>
        <dbReference type="SAM" id="MobiDB-lite"/>
    </source>
</evidence>
<accession>A0A507F7M5</accession>
<feature type="compositionally biased region" description="Basic and acidic residues" evidence="6">
    <location>
        <begin position="697"/>
        <end position="716"/>
    </location>
</feature>
<comment type="caution">
    <text evidence="5">Lacks conserved residue(s) required for the propagation of feature annotation.</text>
</comment>
<evidence type="ECO:0000313" key="8">
    <source>
        <dbReference type="EMBL" id="TPX71617.1"/>
    </source>
</evidence>
<organism evidence="8 9">
    <name type="scientific">Chytriomyces confervae</name>
    <dbReference type="NCBI Taxonomy" id="246404"/>
    <lineage>
        <taxon>Eukaryota</taxon>
        <taxon>Fungi</taxon>
        <taxon>Fungi incertae sedis</taxon>
        <taxon>Chytridiomycota</taxon>
        <taxon>Chytridiomycota incertae sedis</taxon>
        <taxon>Chytridiomycetes</taxon>
        <taxon>Chytridiales</taxon>
        <taxon>Chytriomycetaceae</taxon>
        <taxon>Chytriomyces</taxon>
    </lineage>
</organism>
<sequence>MNIHAQDTFNRQYKSESSLATATSQAVLDGTRSKLTNVAGRVLYATQSEPAISNRKPHPLLNDFDGGKHSYAELLFGAETLENIAAEGAYAGATMRRYRENAAKGKKEVVGREMTDRILRMVYGTMKYLPYIDTLLVKTQFLVYNNQFLNHLGLVKVMVFELMKFHFDLQAFPGVDYTSAALDESEEQRAEIVHDLEDALRQFQVKLAAAFARVRIERRASGTTTQEMLENILPEEVRAKEHLAVEMSKTVRINFLKTNKNQVAEDLRSAGFKVKLARSSDPDVNNSSGAEECISVDDMFSDFLVIPTGLFADIKGCPILTEGKLIFQDKASAYGIRHLTSLIAETDQIIDSRAGCGINSSYLASLMKNKGKLFAFESRTSRIKSLKLRLDNQRVKNVEVIEEDFVSSDATDAKFAEVTTILIEPPNSGTAIVDKLGYLLQEEEFPNDQQSQKDLTSLKRRQSNMLQHAFTFPSVRTILYMTRTLNKDENETMVNDFLEKLKGEWELNCVLPDIIVTQEHEWEIEDCLKIKPTRTGNGVFVACFTKIVISESESEPDLTATDATTAPAPTTNKKGTNNSTTTKRKKKKKSLTSLTAANSSSSIPTNVSSREYHHVRPDRTSRTIPSDKQPPPFKKMGSSGDSLNTTKLPKNLELSVNRLSVPRRPTFLQDESGDTSGSIRHTVHRSKQTKAIHRHDSKGVQDDDHLGSDNEDHANVDDELEGGGGFDEVDINIFGVSLKKFYEPRAHAVREMKIQHIQPIDMLRWRYPVPNPRPWK</sequence>
<comment type="caution">
    <text evidence="8">The sequence shown here is derived from an EMBL/GenBank/DDBJ whole genome shotgun (WGS) entry which is preliminary data.</text>
</comment>
<dbReference type="AlphaFoldDB" id="A0A507F7M5"/>
<evidence type="ECO:0000256" key="4">
    <source>
        <dbReference type="ARBA" id="ARBA00022884"/>
    </source>
</evidence>
<dbReference type="InterPro" id="IPR001678">
    <property type="entry name" value="MeTrfase_RsmB-F_NOP2_dom"/>
</dbReference>
<dbReference type="EMBL" id="QEAP01000246">
    <property type="protein sequence ID" value="TPX71617.1"/>
    <property type="molecule type" value="Genomic_DNA"/>
</dbReference>
<dbReference type="GO" id="GO:0032259">
    <property type="term" value="P:methylation"/>
    <property type="evidence" value="ECO:0007669"/>
    <property type="project" value="UniProtKB-KW"/>
</dbReference>
<dbReference type="PANTHER" id="PTHR14663">
    <property type="entry name" value="METHYLTRANSFERASE NSUN7-RELATED"/>
    <property type="match status" value="1"/>
</dbReference>
<dbReference type="SUPFAM" id="SSF53335">
    <property type="entry name" value="S-adenosyl-L-methionine-dependent methyltransferases"/>
    <property type="match status" value="1"/>
</dbReference>
<feature type="compositionally biased region" description="Low complexity" evidence="6">
    <location>
        <begin position="591"/>
        <end position="609"/>
    </location>
</feature>
<feature type="region of interest" description="Disordered" evidence="6">
    <location>
        <begin position="554"/>
        <end position="722"/>
    </location>
</feature>
<evidence type="ECO:0000259" key="7">
    <source>
        <dbReference type="PROSITE" id="PS51686"/>
    </source>
</evidence>
<dbReference type="OrthoDB" id="435282at2759"/>
<evidence type="ECO:0000256" key="2">
    <source>
        <dbReference type="ARBA" id="ARBA00022679"/>
    </source>
</evidence>
<name>A0A507F7M5_9FUNG</name>
<dbReference type="Gene3D" id="3.40.50.150">
    <property type="entry name" value="Vaccinia Virus protein VP39"/>
    <property type="match status" value="1"/>
</dbReference>
<feature type="compositionally biased region" description="Basic residues" evidence="6">
    <location>
        <begin position="681"/>
        <end position="696"/>
    </location>
</feature>
<feature type="binding site" evidence="5">
    <location>
        <position position="404"/>
    </location>
    <ligand>
        <name>S-adenosyl-L-methionine</name>
        <dbReference type="ChEBI" id="CHEBI:59789"/>
    </ligand>
</feature>
<gene>
    <name evidence="8" type="ORF">CcCBS67573_g06113</name>
</gene>
<feature type="compositionally biased region" description="Low complexity" evidence="6">
    <location>
        <begin position="559"/>
        <end position="581"/>
    </location>
</feature>
<evidence type="ECO:0000313" key="9">
    <source>
        <dbReference type="Proteomes" id="UP000320333"/>
    </source>
</evidence>
<evidence type="ECO:0000256" key="5">
    <source>
        <dbReference type="PROSITE-ProRule" id="PRU01023"/>
    </source>
</evidence>
<keyword evidence="9" id="KW-1185">Reference proteome</keyword>
<evidence type="ECO:0000256" key="3">
    <source>
        <dbReference type="ARBA" id="ARBA00022691"/>
    </source>
</evidence>
<reference evidence="8 9" key="1">
    <citation type="journal article" date="2019" name="Sci. Rep.">
        <title>Comparative genomics of chytrid fungi reveal insights into the obligate biotrophic and pathogenic lifestyle of Synchytrium endobioticum.</title>
        <authorList>
            <person name="van de Vossenberg B.T.L.H."/>
            <person name="Warris S."/>
            <person name="Nguyen H.D.T."/>
            <person name="van Gent-Pelzer M.P.E."/>
            <person name="Joly D.L."/>
            <person name="van de Geest H.C."/>
            <person name="Bonants P.J.M."/>
            <person name="Smith D.S."/>
            <person name="Levesque C.A."/>
            <person name="van der Lee T.A.J."/>
        </authorList>
    </citation>
    <scope>NUCLEOTIDE SEQUENCE [LARGE SCALE GENOMIC DNA]</scope>
    <source>
        <strain evidence="8 9">CBS 675.73</strain>
    </source>
</reference>
<dbReference type="InterPro" id="IPR042620">
    <property type="entry name" value="NSUN7"/>
</dbReference>
<dbReference type="InterPro" id="IPR049560">
    <property type="entry name" value="MeTrfase_RsmB-F_NOP2_cat"/>
</dbReference>
<feature type="compositionally biased region" description="Basic and acidic residues" evidence="6">
    <location>
        <begin position="610"/>
        <end position="621"/>
    </location>
</feature>